<evidence type="ECO:0000313" key="2">
    <source>
        <dbReference type="Proteomes" id="UP000551499"/>
    </source>
</evidence>
<sequence>MSTENQPPKVAILLAIIALIGTLGSAVIANWGRFFPPPDQSCNLQGIKITGVHISSKSQRNDAQAYLDEIRKQRPDYIPDSPQLVSKTNNDDGTFPSKNISVRVFYRTDRCAADLVTGLSPSSQAIVDPHYDYENKPKQGTLEVWYPWINRSP</sequence>
<gene>
    <name evidence="1" type="ORF">H0902_08435</name>
</gene>
<proteinExistence type="predicted"/>
<dbReference type="AlphaFoldDB" id="A0A841URC1"/>
<protein>
    <submittedName>
        <fullName evidence="1">Uncharacterized protein</fullName>
    </submittedName>
</protein>
<dbReference type="Proteomes" id="UP000551499">
    <property type="component" value="Unassembled WGS sequence"/>
</dbReference>
<organism evidence="1 2">
    <name type="scientific">Microcystis aeruginosa BLCC-F108</name>
    <dbReference type="NCBI Taxonomy" id="2755317"/>
    <lineage>
        <taxon>Bacteria</taxon>
        <taxon>Bacillati</taxon>
        <taxon>Cyanobacteriota</taxon>
        <taxon>Cyanophyceae</taxon>
        <taxon>Oscillatoriophycideae</taxon>
        <taxon>Chroococcales</taxon>
        <taxon>Microcystaceae</taxon>
        <taxon>Microcystis</taxon>
    </lineage>
</organism>
<comment type="caution">
    <text evidence="1">The sequence shown here is derived from an EMBL/GenBank/DDBJ whole genome shotgun (WGS) entry which is preliminary data.</text>
</comment>
<name>A0A841URC1_MICAE</name>
<dbReference type="RefSeq" id="WP_052276978.1">
    <property type="nucleotide sequence ID" value="NZ_JACEGB010000149.1"/>
</dbReference>
<evidence type="ECO:0000313" key="1">
    <source>
        <dbReference type="EMBL" id="MBC1190837.1"/>
    </source>
</evidence>
<accession>A0A841URC1</accession>
<reference evidence="1 2" key="1">
    <citation type="submission" date="2020-07" db="EMBL/GenBank/DDBJ databases">
        <title>Genomes of two Microcystis aeruginosa (Cyanobacteria) strains from Florida (USA) with disparate toxicogenic potential.</title>
        <authorList>
            <person name="Lefler F.W."/>
            <person name="Barbosa M."/>
            <person name="Berthold D.E."/>
            <person name="Laughinghouse H.D. IV."/>
        </authorList>
    </citation>
    <scope>NUCLEOTIDE SEQUENCE [LARGE SCALE GENOMIC DNA]</scope>
    <source>
        <strain evidence="1 2">BLCCF108</strain>
    </source>
</reference>
<dbReference type="EMBL" id="JACEGB010000149">
    <property type="protein sequence ID" value="MBC1190837.1"/>
    <property type="molecule type" value="Genomic_DNA"/>
</dbReference>